<dbReference type="Pfam" id="PF13426">
    <property type="entry name" value="PAS_9"/>
    <property type="match status" value="1"/>
</dbReference>
<keyword evidence="10" id="KW-1185">Reference proteome</keyword>
<dbReference type="Pfam" id="PF08447">
    <property type="entry name" value="PAS_3"/>
    <property type="match status" value="3"/>
</dbReference>
<feature type="domain" description="PAS" evidence="7">
    <location>
        <begin position="277"/>
        <end position="352"/>
    </location>
</feature>
<dbReference type="InterPro" id="IPR000700">
    <property type="entry name" value="PAS-assoc_C"/>
</dbReference>
<dbReference type="AlphaFoldDB" id="A0A833FMZ7"/>
<dbReference type="SUPFAM" id="SSF55874">
    <property type="entry name" value="ATPase domain of HSP90 chaperone/DNA topoisomerase II/histidine kinase"/>
    <property type="match status" value="1"/>
</dbReference>
<evidence type="ECO:0000259" key="6">
    <source>
        <dbReference type="PROSITE" id="PS50109"/>
    </source>
</evidence>
<comment type="caution">
    <text evidence="9">The sequence shown here is derived from an EMBL/GenBank/DDBJ whole genome shotgun (WGS) entry which is preliminary data.</text>
</comment>
<keyword evidence="3" id="KW-0597">Phosphoprotein</keyword>
<keyword evidence="4" id="KW-0808">Transferase</keyword>
<gene>
    <name evidence="9" type="ORF">F9K91_21610</name>
</gene>
<reference evidence="9 10" key="1">
    <citation type="submission" date="2019-09" db="EMBL/GenBank/DDBJ databases">
        <title>Taxonomic organization of the family Brucellaceae based on a phylogenomic approach.</title>
        <authorList>
            <person name="Leclercq S."/>
            <person name="Cloeckaert A."/>
            <person name="Zygmunt M.S."/>
        </authorList>
    </citation>
    <scope>NUCLEOTIDE SEQUENCE [LARGE SCALE GENOMIC DNA]</scope>
    <source>
        <strain evidence="9 10">LMG 18957</strain>
    </source>
</reference>
<dbReference type="InterPro" id="IPR036097">
    <property type="entry name" value="HisK_dim/P_sf"/>
</dbReference>
<dbReference type="Proteomes" id="UP000430843">
    <property type="component" value="Unassembled WGS sequence"/>
</dbReference>
<accession>A0A833FMZ7</accession>
<dbReference type="PROSITE" id="PS50112">
    <property type="entry name" value="PAS"/>
    <property type="match status" value="4"/>
</dbReference>
<dbReference type="GO" id="GO:0000155">
    <property type="term" value="F:phosphorelay sensor kinase activity"/>
    <property type="evidence" value="ECO:0007669"/>
    <property type="project" value="InterPro"/>
</dbReference>
<name>A0A833FMZ7_9HYPH</name>
<dbReference type="InterPro" id="IPR005467">
    <property type="entry name" value="His_kinase_dom"/>
</dbReference>
<protein>
    <recommendedName>
        <fullName evidence="2">histidine kinase</fullName>
        <ecNumber evidence="2">2.7.13.3</ecNumber>
    </recommendedName>
</protein>
<dbReference type="PROSITE" id="PS50109">
    <property type="entry name" value="HIS_KIN"/>
    <property type="match status" value="1"/>
</dbReference>
<evidence type="ECO:0000256" key="2">
    <source>
        <dbReference type="ARBA" id="ARBA00012438"/>
    </source>
</evidence>
<feature type="domain" description="PAS" evidence="7">
    <location>
        <begin position="20"/>
        <end position="96"/>
    </location>
</feature>
<organism evidence="9 10">
    <name type="scientific">Brucella tritici</name>
    <dbReference type="NCBI Taxonomy" id="94626"/>
    <lineage>
        <taxon>Bacteria</taxon>
        <taxon>Pseudomonadati</taxon>
        <taxon>Pseudomonadota</taxon>
        <taxon>Alphaproteobacteria</taxon>
        <taxon>Hyphomicrobiales</taxon>
        <taxon>Brucellaceae</taxon>
        <taxon>Brucella/Ochrobactrum group</taxon>
        <taxon>Brucella</taxon>
    </lineage>
</organism>
<dbReference type="InterPro" id="IPR013655">
    <property type="entry name" value="PAS_fold_3"/>
</dbReference>
<proteinExistence type="predicted"/>
<dbReference type="NCBIfam" id="TIGR00229">
    <property type="entry name" value="sensory_box"/>
    <property type="match status" value="4"/>
</dbReference>
<dbReference type="RefSeq" id="WP_151678699.1">
    <property type="nucleotide sequence ID" value="NZ_WBWA01000029.1"/>
</dbReference>
<dbReference type="Pfam" id="PF02518">
    <property type="entry name" value="HATPase_c"/>
    <property type="match status" value="1"/>
</dbReference>
<evidence type="ECO:0000259" key="8">
    <source>
        <dbReference type="PROSITE" id="PS50113"/>
    </source>
</evidence>
<comment type="catalytic activity">
    <reaction evidence="1">
        <text>ATP + protein L-histidine = ADP + protein N-phospho-L-histidine.</text>
        <dbReference type="EC" id="2.7.13.3"/>
    </reaction>
</comment>
<dbReference type="PROSITE" id="PS50113">
    <property type="entry name" value="PAC"/>
    <property type="match status" value="3"/>
</dbReference>
<dbReference type="PANTHER" id="PTHR43304:SF1">
    <property type="entry name" value="PAC DOMAIN-CONTAINING PROTEIN"/>
    <property type="match status" value="1"/>
</dbReference>
<dbReference type="EC" id="2.7.13.3" evidence="2"/>
<dbReference type="CDD" id="cd00130">
    <property type="entry name" value="PAS"/>
    <property type="match status" value="4"/>
</dbReference>
<dbReference type="Gene3D" id="1.10.287.130">
    <property type="match status" value="1"/>
</dbReference>
<dbReference type="InterPro" id="IPR003594">
    <property type="entry name" value="HATPase_dom"/>
</dbReference>
<dbReference type="InterPro" id="IPR004358">
    <property type="entry name" value="Sig_transdc_His_kin-like_C"/>
</dbReference>
<evidence type="ECO:0000313" key="9">
    <source>
        <dbReference type="EMBL" id="KAB2662686.1"/>
    </source>
</evidence>
<dbReference type="InterPro" id="IPR001610">
    <property type="entry name" value="PAC"/>
</dbReference>
<dbReference type="InterPro" id="IPR036890">
    <property type="entry name" value="HATPase_C_sf"/>
</dbReference>
<dbReference type="Gene3D" id="3.30.450.20">
    <property type="entry name" value="PAS domain"/>
    <property type="match status" value="4"/>
</dbReference>
<sequence>MADRTSLENDAVDNGAHWSREEELSLLVDMVPSHLWRLTDEGEPSFFNKRMVDFIGFSADDLESPGRSKLDVLIDCIHEDDAKEFSSTLRRCIATGEVFAMRYRLRRADGAFHWMSSRAEPMRDRGGRIIQWYGLCHDIHDQVMMEEALRRSESQLRRLVDSNIIGIVTWDLNGQLLDANDAFLNMVQYSREEFERGFSWLDLTPPEWQEAHALEEAQELASTGLMQPREKEFFRKDGGRVPVLIGAACFEGQRRQGVAYILDLTERKHAELALRNRERELEQLVDTVPVQLWSISAEGHPAYINKTMKDYMGLHPRKSDDEPGLAETLKSSVHPNDRLLYLDKITDSVKTGEKFEHKFRNRRWDGEYRWTQGYANPLRDEEGNIIRWYGANIDIHEQEVSQNELREKERFLSRLVETLPAMVDCAAPNGEPVYRSQQFREFLGYELEELDSSGKSRLAATLDTSVHPDDVAVVKKRYSQCLSSGEPYAHKHRLQRFDGEYRWVETRAVPMHNTASEIVQWNVICIDIDSEVRAQEALRLAQERLFRASQTASLAELSASIAHEVNQPLAAVVANSYACHRWLSATPVNLERAKQTAERLIRDANTASDVVNRIKALFKHSADERILTDIGNIISEARALLAGNALQHRIDIFIEEQSSLPRLILDRTQILQVLVNLMRNGIEAMESSQDERVLRINAGPTNAGIRIEISDLGIGLTEFENIFEPFVSAKINGMGMGLAICRSIVEGHGGRLVAEPNQPKGAKFIINLPTGLGQ</sequence>
<feature type="domain" description="Histidine kinase" evidence="6">
    <location>
        <begin position="560"/>
        <end position="772"/>
    </location>
</feature>
<dbReference type="InterPro" id="IPR052162">
    <property type="entry name" value="Sensor_kinase/Photoreceptor"/>
</dbReference>
<feature type="domain" description="PAS" evidence="7">
    <location>
        <begin position="152"/>
        <end position="194"/>
    </location>
</feature>
<dbReference type="InterPro" id="IPR003661">
    <property type="entry name" value="HisK_dim/P_dom"/>
</dbReference>
<evidence type="ECO:0000256" key="5">
    <source>
        <dbReference type="ARBA" id="ARBA00022777"/>
    </source>
</evidence>
<evidence type="ECO:0000256" key="4">
    <source>
        <dbReference type="ARBA" id="ARBA00022679"/>
    </source>
</evidence>
<dbReference type="SMART" id="SM00086">
    <property type="entry name" value="PAC"/>
    <property type="match status" value="4"/>
</dbReference>
<feature type="domain" description="PAC" evidence="8">
    <location>
        <begin position="99"/>
        <end position="151"/>
    </location>
</feature>
<evidence type="ECO:0000259" key="7">
    <source>
        <dbReference type="PROSITE" id="PS50112"/>
    </source>
</evidence>
<dbReference type="SMART" id="SM00387">
    <property type="entry name" value="HATPase_c"/>
    <property type="match status" value="1"/>
</dbReference>
<dbReference type="SMART" id="SM00091">
    <property type="entry name" value="PAS"/>
    <property type="match status" value="4"/>
</dbReference>
<dbReference type="PANTHER" id="PTHR43304">
    <property type="entry name" value="PHYTOCHROME-LIKE PROTEIN CPH1"/>
    <property type="match status" value="1"/>
</dbReference>
<dbReference type="SUPFAM" id="SSF47384">
    <property type="entry name" value="Homodimeric domain of signal transducing histidine kinase"/>
    <property type="match status" value="1"/>
</dbReference>
<evidence type="ECO:0000256" key="1">
    <source>
        <dbReference type="ARBA" id="ARBA00000085"/>
    </source>
</evidence>
<evidence type="ECO:0000313" key="10">
    <source>
        <dbReference type="Proteomes" id="UP000430843"/>
    </source>
</evidence>
<dbReference type="SUPFAM" id="SSF55785">
    <property type="entry name" value="PYP-like sensor domain (PAS domain)"/>
    <property type="match status" value="4"/>
</dbReference>
<feature type="domain" description="PAC" evidence="8">
    <location>
        <begin position="488"/>
        <end position="540"/>
    </location>
</feature>
<dbReference type="SMART" id="SM00388">
    <property type="entry name" value="HisKA"/>
    <property type="match status" value="1"/>
</dbReference>
<dbReference type="PRINTS" id="PR00344">
    <property type="entry name" value="BCTRLSENSOR"/>
</dbReference>
<feature type="domain" description="PAC" evidence="8">
    <location>
        <begin position="353"/>
        <end position="407"/>
    </location>
</feature>
<dbReference type="EMBL" id="WBWA01000029">
    <property type="protein sequence ID" value="KAB2662686.1"/>
    <property type="molecule type" value="Genomic_DNA"/>
</dbReference>
<dbReference type="InterPro" id="IPR035965">
    <property type="entry name" value="PAS-like_dom_sf"/>
</dbReference>
<evidence type="ECO:0000256" key="3">
    <source>
        <dbReference type="ARBA" id="ARBA00022553"/>
    </source>
</evidence>
<dbReference type="FunFam" id="3.30.450.20:FF:000099">
    <property type="entry name" value="Sensory box sensor histidine kinase"/>
    <property type="match status" value="1"/>
</dbReference>
<dbReference type="Gene3D" id="3.30.565.10">
    <property type="entry name" value="Histidine kinase-like ATPase, C-terminal domain"/>
    <property type="match status" value="1"/>
</dbReference>
<dbReference type="CDD" id="cd00082">
    <property type="entry name" value="HisKA"/>
    <property type="match status" value="1"/>
</dbReference>
<dbReference type="InterPro" id="IPR000014">
    <property type="entry name" value="PAS"/>
</dbReference>
<feature type="domain" description="PAS" evidence="7">
    <location>
        <begin position="408"/>
        <end position="485"/>
    </location>
</feature>
<keyword evidence="5" id="KW-0418">Kinase</keyword>